<gene>
    <name evidence="6" type="ORF">SAMN05421788_10515</name>
</gene>
<dbReference type="InterPro" id="IPR007627">
    <property type="entry name" value="RNA_pol_sigma70_r2"/>
</dbReference>
<dbReference type="SUPFAM" id="SSF88659">
    <property type="entry name" value="Sigma3 and sigma4 domains of RNA polymerase sigma factors"/>
    <property type="match status" value="1"/>
</dbReference>
<dbReference type="GO" id="GO:0016987">
    <property type="term" value="F:sigma factor activity"/>
    <property type="evidence" value="ECO:0007669"/>
    <property type="project" value="UniProtKB-KW"/>
</dbReference>
<dbReference type="InterPro" id="IPR000792">
    <property type="entry name" value="Tscrpt_reg_LuxR_C"/>
</dbReference>
<evidence type="ECO:0000256" key="4">
    <source>
        <dbReference type="ARBA" id="ARBA00023163"/>
    </source>
</evidence>
<dbReference type="Pfam" id="PF08281">
    <property type="entry name" value="Sigma70_r4_2"/>
    <property type="match status" value="1"/>
</dbReference>
<dbReference type="InterPro" id="IPR014327">
    <property type="entry name" value="RNA_pol_sigma70_bacteroid"/>
</dbReference>
<dbReference type="InterPro" id="IPR036388">
    <property type="entry name" value="WH-like_DNA-bd_sf"/>
</dbReference>
<dbReference type="AlphaFoldDB" id="A0A1N7QC92"/>
<keyword evidence="4" id="KW-0804">Transcription</keyword>
<dbReference type="InterPro" id="IPR039425">
    <property type="entry name" value="RNA_pol_sigma-70-like"/>
</dbReference>
<protein>
    <submittedName>
        <fullName evidence="6">RNA polymerase sigma-70 factor, ECF subfamily</fullName>
    </submittedName>
</protein>
<dbReference type="SMART" id="SM00421">
    <property type="entry name" value="HTH_LUXR"/>
    <property type="match status" value="1"/>
</dbReference>
<evidence type="ECO:0000313" key="6">
    <source>
        <dbReference type="EMBL" id="SIT20493.1"/>
    </source>
</evidence>
<dbReference type="NCBIfam" id="TIGR02937">
    <property type="entry name" value="sigma70-ECF"/>
    <property type="match status" value="1"/>
</dbReference>
<dbReference type="STRING" id="477680.SAMN05421788_10515"/>
<evidence type="ECO:0000259" key="5">
    <source>
        <dbReference type="SMART" id="SM00421"/>
    </source>
</evidence>
<dbReference type="InterPro" id="IPR014284">
    <property type="entry name" value="RNA_pol_sigma-70_dom"/>
</dbReference>
<dbReference type="GO" id="GO:0006352">
    <property type="term" value="P:DNA-templated transcription initiation"/>
    <property type="evidence" value="ECO:0007669"/>
    <property type="project" value="InterPro"/>
</dbReference>
<name>A0A1N7QC92_9BACT</name>
<dbReference type="NCBIfam" id="TIGR02985">
    <property type="entry name" value="Sig70_bacteroi1"/>
    <property type="match status" value="1"/>
</dbReference>
<dbReference type="GO" id="GO:0003677">
    <property type="term" value="F:DNA binding"/>
    <property type="evidence" value="ECO:0007669"/>
    <property type="project" value="InterPro"/>
</dbReference>
<reference evidence="7" key="1">
    <citation type="submission" date="2017-01" db="EMBL/GenBank/DDBJ databases">
        <authorList>
            <person name="Varghese N."/>
            <person name="Submissions S."/>
        </authorList>
    </citation>
    <scope>NUCLEOTIDE SEQUENCE [LARGE SCALE GENOMIC DNA]</scope>
    <source>
        <strain evidence="7">DSM 21054</strain>
    </source>
</reference>
<keyword evidence="7" id="KW-1185">Reference proteome</keyword>
<keyword evidence="2" id="KW-0805">Transcription regulation</keyword>
<accession>A0A1N7QC92</accession>
<evidence type="ECO:0000256" key="3">
    <source>
        <dbReference type="ARBA" id="ARBA00023082"/>
    </source>
</evidence>
<dbReference type="InterPro" id="IPR013324">
    <property type="entry name" value="RNA_pol_sigma_r3/r4-like"/>
</dbReference>
<sequence>MDITKHWLQQMAEGDEEAFAQLFDAYRRRIYTYIIKVTGSAELAEDAIQDIFLKIWKDRTRLGHVENFNAYLHRMAHNYAYSGFRSMAREELIMAELKKETSPETAHPEQIFLSKEVRAQILELVNQLSPQQRAVFLLSKEAGLKQEEIARKLDISVLTVKKHMGIAVRILREEIRGRYGILIALLINF</sequence>
<evidence type="ECO:0000313" key="7">
    <source>
        <dbReference type="Proteomes" id="UP000186917"/>
    </source>
</evidence>
<comment type="similarity">
    <text evidence="1">Belongs to the sigma-70 factor family. ECF subfamily.</text>
</comment>
<dbReference type="InterPro" id="IPR013325">
    <property type="entry name" value="RNA_pol_sigma_r2"/>
</dbReference>
<keyword evidence="3" id="KW-0731">Sigma factor</keyword>
<dbReference type="Gene3D" id="1.10.1740.10">
    <property type="match status" value="1"/>
</dbReference>
<organism evidence="6 7">
    <name type="scientific">Filimonas lacunae</name>
    <dbReference type="NCBI Taxonomy" id="477680"/>
    <lineage>
        <taxon>Bacteria</taxon>
        <taxon>Pseudomonadati</taxon>
        <taxon>Bacteroidota</taxon>
        <taxon>Chitinophagia</taxon>
        <taxon>Chitinophagales</taxon>
        <taxon>Chitinophagaceae</taxon>
        <taxon>Filimonas</taxon>
    </lineage>
</organism>
<proteinExistence type="inferred from homology"/>
<dbReference type="Proteomes" id="UP000186917">
    <property type="component" value="Unassembled WGS sequence"/>
</dbReference>
<dbReference type="Pfam" id="PF04542">
    <property type="entry name" value="Sigma70_r2"/>
    <property type="match status" value="1"/>
</dbReference>
<dbReference type="Gene3D" id="1.10.10.10">
    <property type="entry name" value="Winged helix-like DNA-binding domain superfamily/Winged helix DNA-binding domain"/>
    <property type="match status" value="1"/>
</dbReference>
<evidence type="ECO:0000256" key="2">
    <source>
        <dbReference type="ARBA" id="ARBA00023015"/>
    </source>
</evidence>
<feature type="domain" description="HTH luxR-type" evidence="5">
    <location>
        <begin position="125"/>
        <end position="185"/>
    </location>
</feature>
<dbReference type="InterPro" id="IPR013249">
    <property type="entry name" value="RNA_pol_sigma70_r4_t2"/>
</dbReference>
<dbReference type="SUPFAM" id="SSF88946">
    <property type="entry name" value="Sigma2 domain of RNA polymerase sigma factors"/>
    <property type="match status" value="1"/>
</dbReference>
<evidence type="ECO:0000256" key="1">
    <source>
        <dbReference type="ARBA" id="ARBA00010641"/>
    </source>
</evidence>
<dbReference type="EMBL" id="FTOR01000005">
    <property type="protein sequence ID" value="SIT20493.1"/>
    <property type="molecule type" value="Genomic_DNA"/>
</dbReference>
<dbReference type="PANTHER" id="PTHR43133:SF46">
    <property type="entry name" value="RNA POLYMERASE SIGMA-70 FACTOR ECF SUBFAMILY"/>
    <property type="match status" value="1"/>
</dbReference>
<dbReference type="PANTHER" id="PTHR43133">
    <property type="entry name" value="RNA POLYMERASE ECF-TYPE SIGMA FACTO"/>
    <property type="match status" value="1"/>
</dbReference>